<evidence type="ECO:0000313" key="4">
    <source>
        <dbReference type="Proteomes" id="UP000503018"/>
    </source>
</evidence>
<dbReference type="AlphaFoldDB" id="A0A6M4AUC4"/>
<dbReference type="KEGG" id="slan:GV829_05755"/>
<accession>A0A6M4AUC4</accession>
<feature type="compositionally biased region" description="Acidic residues" evidence="1">
    <location>
        <begin position="115"/>
        <end position="124"/>
    </location>
</feature>
<feature type="domain" description="DUF4167" evidence="2">
    <location>
        <begin position="9"/>
        <end position="85"/>
    </location>
</feature>
<evidence type="ECO:0000256" key="1">
    <source>
        <dbReference type="SAM" id="MobiDB-lite"/>
    </source>
</evidence>
<name>A0A6M4AUC4_9SPHN</name>
<reference evidence="3 4" key="1">
    <citation type="submission" date="2020-01" db="EMBL/GenBank/DDBJ databases">
        <title>Sphingomonas sp. strain CSW-10.</title>
        <authorList>
            <person name="Chen W.-M."/>
        </authorList>
    </citation>
    <scope>NUCLEOTIDE SEQUENCE [LARGE SCALE GENOMIC DNA]</scope>
    <source>
        <strain evidence="3 4">CSW-10</strain>
    </source>
</reference>
<feature type="region of interest" description="Disordered" evidence="1">
    <location>
        <begin position="84"/>
        <end position="271"/>
    </location>
</feature>
<dbReference type="Pfam" id="PF13763">
    <property type="entry name" value="DUF4167"/>
    <property type="match status" value="1"/>
</dbReference>
<feature type="compositionally biased region" description="Basic and acidic residues" evidence="1">
    <location>
        <begin position="84"/>
        <end position="107"/>
    </location>
</feature>
<dbReference type="RefSeq" id="WP_169944793.1">
    <property type="nucleotide sequence ID" value="NZ_CP053015.1"/>
</dbReference>
<feature type="region of interest" description="Disordered" evidence="1">
    <location>
        <begin position="1"/>
        <end position="37"/>
    </location>
</feature>
<feature type="compositionally biased region" description="Basic residues" evidence="1">
    <location>
        <begin position="1"/>
        <end position="12"/>
    </location>
</feature>
<feature type="compositionally biased region" description="Basic and acidic residues" evidence="1">
    <location>
        <begin position="134"/>
        <end position="210"/>
    </location>
</feature>
<sequence length="271" mass="31212">MNNRQNGRRRGRNNNQRPQGGMSGGNRNIDQGNRIDSRARGNAAQLLEKYRNMARDAQLAGDRVMTEYYLQFADHYFRVLSDTRQRQEEQRARYEDRDAERGDRQQDDSDGQGNEAEDGDDTLDAIDQIGRAPRNRDRGREGRERDGNREGRDRDNRQREPRRERAERDERAEEDGQRAERQERPERGERAERSDREERPRRNRRERPEREDDAAVGIDIAVLPPAIGVEPMRDEVKEAAAGAEEAAPAPKRRGRPRKADAATSEGEAVSG</sequence>
<dbReference type="EMBL" id="CP053015">
    <property type="protein sequence ID" value="QJQ32020.1"/>
    <property type="molecule type" value="Genomic_DNA"/>
</dbReference>
<dbReference type="InterPro" id="IPR025430">
    <property type="entry name" value="DUF4167"/>
</dbReference>
<keyword evidence="4" id="KW-1185">Reference proteome</keyword>
<protein>
    <submittedName>
        <fullName evidence="3">DUF4167 domain-containing protein</fullName>
    </submittedName>
</protein>
<dbReference type="Proteomes" id="UP000503018">
    <property type="component" value="Chromosome"/>
</dbReference>
<evidence type="ECO:0000313" key="3">
    <source>
        <dbReference type="EMBL" id="QJQ32020.1"/>
    </source>
</evidence>
<organism evidence="3 4">
    <name type="scientific">Sphingomonas lacunae</name>
    <dbReference type="NCBI Taxonomy" id="2698828"/>
    <lineage>
        <taxon>Bacteria</taxon>
        <taxon>Pseudomonadati</taxon>
        <taxon>Pseudomonadota</taxon>
        <taxon>Alphaproteobacteria</taxon>
        <taxon>Sphingomonadales</taxon>
        <taxon>Sphingomonadaceae</taxon>
        <taxon>Sphingomonas</taxon>
    </lineage>
</organism>
<evidence type="ECO:0000259" key="2">
    <source>
        <dbReference type="Pfam" id="PF13763"/>
    </source>
</evidence>
<proteinExistence type="predicted"/>
<feature type="compositionally biased region" description="Low complexity" evidence="1">
    <location>
        <begin position="239"/>
        <end position="249"/>
    </location>
</feature>
<gene>
    <name evidence="3" type="ORF">GV829_05755</name>
</gene>